<organism evidence="2 3">
    <name type="scientific">Brevundimonas subvibrioides</name>
    <dbReference type="NCBI Taxonomy" id="74313"/>
    <lineage>
        <taxon>Bacteria</taxon>
        <taxon>Pseudomonadati</taxon>
        <taxon>Pseudomonadota</taxon>
        <taxon>Alphaproteobacteria</taxon>
        <taxon>Caulobacterales</taxon>
        <taxon>Caulobacteraceae</taxon>
        <taxon>Brevundimonas</taxon>
    </lineage>
</organism>
<evidence type="ECO:0000313" key="3">
    <source>
        <dbReference type="Proteomes" id="UP000216147"/>
    </source>
</evidence>
<comment type="caution">
    <text evidence="2">The sequence shown here is derived from an EMBL/GenBank/DDBJ whole genome shotgun (WGS) entry which is preliminary data.</text>
</comment>
<accession>A0A258HMQ3</accession>
<proteinExistence type="predicted"/>
<dbReference type="Proteomes" id="UP000216147">
    <property type="component" value="Unassembled WGS sequence"/>
</dbReference>
<dbReference type="AlphaFoldDB" id="A0A258HMQ3"/>
<sequence>MLVSVLSIALMLAGTQAASPAAGVQAAPQDESTTLSTIEVEGQRRTAYDAARAFTNEILVTPPRRGIARWRTTDPICPGVVNMQRDVAQALADRIADRVIELGLQAGEPGCKANMIIVGADDGAAMASSLIEARPRAYITGIAGTSLTYRALNIFRTSDAPVRWWMLTVPLDARTGEVTVRTPDSEDAPIRRIDGAGRLRSQDINAIFQVMVVVDVNRIGTVDVGQLGDYIAMVALAQVDAQADVAGFETVLNLFQDPAGVSGLTDWDLTYLRQLYAADLSVLSASAQVGRIAGAMARAEEADDATGD</sequence>
<reference evidence="2 3" key="1">
    <citation type="submission" date="2017-03" db="EMBL/GenBank/DDBJ databases">
        <title>Lifting the veil on microbial sulfur biogeochemistry in mining wastewaters.</title>
        <authorList>
            <person name="Kantor R.S."/>
            <person name="Colenbrander Nelson T."/>
            <person name="Marshall S."/>
            <person name="Bennett D."/>
            <person name="Apte S."/>
            <person name="Camacho D."/>
            <person name="Thomas B.C."/>
            <person name="Warren L.A."/>
            <person name="Banfield J.F."/>
        </authorList>
    </citation>
    <scope>NUCLEOTIDE SEQUENCE [LARGE SCALE GENOMIC DNA]</scope>
    <source>
        <strain evidence="2">32-68-21</strain>
    </source>
</reference>
<dbReference type="EMBL" id="NCEQ01000004">
    <property type="protein sequence ID" value="OYX57884.1"/>
    <property type="molecule type" value="Genomic_DNA"/>
</dbReference>
<evidence type="ECO:0000256" key="1">
    <source>
        <dbReference type="SAM" id="SignalP"/>
    </source>
</evidence>
<evidence type="ECO:0000313" key="2">
    <source>
        <dbReference type="EMBL" id="OYX57884.1"/>
    </source>
</evidence>
<gene>
    <name evidence="2" type="ORF">B7Y86_05325</name>
</gene>
<name>A0A258HMQ3_9CAUL</name>
<keyword evidence="1" id="KW-0732">Signal</keyword>
<feature type="chain" id="PRO_5013078976" evidence="1">
    <location>
        <begin position="22"/>
        <end position="308"/>
    </location>
</feature>
<protein>
    <submittedName>
        <fullName evidence="2">Uncharacterized protein</fullName>
    </submittedName>
</protein>
<feature type="signal peptide" evidence="1">
    <location>
        <begin position="1"/>
        <end position="21"/>
    </location>
</feature>